<organism evidence="8 9">
    <name type="scientific">Tautonia plasticadhaerens</name>
    <dbReference type="NCBI Taxonomy" id="2527974"/>
    <lineage>
        <taxon>Bacteria</taxon>
        <taxon>Pseudomonadati</taxon>
        <taxon>Planctomycetota</taxon>
        <taxon>Planctomycetia</taxon>
        <taxon>Isosphaerales</taxon>
        <taxon>Isosphaeraceae</taxon>
        <taxon>Tautonia</taxon>
    </lineage>
</organism>
<name>A0A518H4F4_9BACT</name>
<feature type="signal peptide" evidence="3">
    <location>
        <begin position="1"/>
        <end position="26"/>
    </location>
</feature>
<keyword evidence="2" id="KW-0175">Coiled coil</keyword>
<dbReference type="GO" id="GO:0022857">
    <property type="term" value="F:transmembrane transporter activity"/>
    <property type="evidence" value="ECO:0007669"/>
    <property type="project" value="InterPro"/>
</dbReference>
<keyword evidence="3" id="KW-0732">Signal</keyword>
<dbReference type="Pfam" id="PF25917">
    <property type="entry name" value="BSH_RND"/>
    <property type="match status" value="1"/>
</dbReference>
<feature type="domain" description="Multidrug resistance protein MdtA-like alpha-helical hairpin" evidence="4">
    <location>
        <begin position="102"/>
        <end position="169"/>
    </location>
</feature>
<feature type="domain" description="YknX-like C-terminal permuted SH3-like" evidence="7">
    <location>
        <begin position="307"/>
        <end position="373"/>
    </location>
</feature>
<evidence type="ECO:0000259" key="4">
    <source>
        <dbReference type="Pfam" id="PF25876"/>
    </source>
</evidence>
<reference evidence="8 9" key="1">
    <citation type="submission" date="2019-02" db="EMBL/GenBank/DDBJ databases">
        <title>Deep-cultivation of Planctomycetes and their phenomic and genomic characterization uncovers novel biology.</title>
        <authorList>
            <person name="Wiegand S."/>
            <person name="Jogler M."/>
            <person name="Boedeker C."/>
            <person name="Pinto D."/>
            <person name="Vollmers J."/>
            <person name="Rivas-Marin E."/>
            <person name="Kohn T."/>
            <person name="Peeters S.H."/>
            <person name="Heuer A."/>
            <person name="Rast P."/>
            <person name="Oberbeckmann S."/>
            <person name="Bunk B."/>
            <person name="Jeske O."/>
            <person name="Meyerdierks A."/>
            <person name="Storesund J.E."/>
            <person name="Kallscheuer N."/>
            <person name="Luecker S."/>
            <person name="Lage O.M."/>
            <person name="Pohl T."/>
            <person name="Merkel B.J."/>
            <person name="Hornburger P."/>
            <person name="Mueller R.-W."/>
            <person name="Bruemmer F."/>
            <person name="Labrenz M."/>
            <person name="Spormann A.M."/>
            <person name="Op den Camp H."/>
            <person name="Overmann J."/>
            <person name="Amann R."/>
            <person name="Jetten M.S.M."/>
            <person name="Mascher T."/>
            <person name="Medema M.H."/>
            <person name="Devos D.P."/>
            <person name="Kaster A.-K."/>
            <person name="Ovreas L."/>
            <person name="Rohde M."/>
            <person name="Galperin M.Y."/>
            <person name="Jogler C."/>
        </authorList>
    </citation>
    <scope>NUCLEOTIDE SEQUENCE [LARGE SCALE GENOMIC DNA]</scope>
    <source>
        <strain evidence="8 9">ElP</strain>
    </source>
</reference>
<protein>
    <submittedName>
        <fullName evidence="8">Multidrug resistance protein MdtE</fullName>
    </submittedName>
</protein>
<feature type="domain" description="Multidrug resistance protein MdtA-like beta-barrel" evidence="6">
    <location>
        <begin position="210"/>
        <end position="297"/>
    </location>
</feature>
<evidence type="ECO:0000256" key="1">
    <source>
        <dbReference type="ARBA" id="ARBA00009477"/>
    </source>
</evidence>
<dbReference type="Pfam" id="PF25944">
    <property type="entry name" value="Beta-barrel_RND"/>
    <property type="match status" value="1"/>
</dbReference>
<evidence type="ECO:0000313" key="9">
    <source>
        <dbReference type="Proteomes" id="UP000317835"/>
    </source>
</evidence>
<gene>
    <name evidence="8" type="primary">mdtE</name>
    <name evidence="8" type="ORF">ElP_36270</name>
</gene>
<dbReference type="KEGG" id="tpla:ElP_36270"/>
<dbReference type="AlphaFoldDB" id="A0A518H4F4"/>
<dbReference type="InterPro" id="IPR058637">
    <property type="entry name" value="YknX-like_C"/>
</dbReference>
<dbReference type="SUPFAM" id="SSF111369">
    <property type="entry name" value="HlyD-like secretion proteins"/>
    <property type="match status" value="1"/>
</dbReference>
<dbReference type="InterPro" id="IPR006143">
    <property type="entry name" value="RND_pump_MFP"/>
</dbReference>
<dbReference type="RefSeq" id="WP_145271477.1">
    <property type="nucleotide sequence ID" value="NZ_CP036426.1"/>
</dbReference>
<dbReference type="GO" id="GO:0030313">
    <property type="term" value="C:cell envelope"/>
    <property type="evidence" value="ECO:0007669"/>
    <property type="project" value="UniProtKB-SubCell"/>
</dbReference>
<evidence type="ECO:0000259" key="6">
    <source>
        <dbReference type="Pfam" id="PF25944"/>
    </source>
</evidence>
<dbReference type="PANTHER" id="PTHR30158:SF10">
    <property type="entry name" value="CATION EFFLUX PUMP"/>
    <property type="match status" value="1"/>
</dbReference>
<evidence type="ECO:0000256" key="2">
    <source>
        <dbReference type="SAM" id="Coils"/>
    </source>
</evidence>
<feature type="coiled-coil region" evidence="2">
    <location>
        <begin position="102"/>
        <end position="174"/>
    </location>
</feature>
<comment type="similarity">
    <text evidence="1">Belongs to the membrane fusion protein (MFP) (TC 8.A.1) family.</text>
</comment>
<dbReference type="NCBIfam" id="TIGR01730">
    <property type="entry name" value="RND_mfp"/>
    <property type="match status" value="1"/>
</dbReference>
<dbReference type="Proteomes" id="UP000317835">
    <property type="component" value="Chromosome"/>
</dbReference>
<dbReference type="PROSITE" id="PS51257">
    <property type="entry name" value="PROKAR_LIPOPROTEIN"/>
    <property type="match status" value="1"/>
</dbReference>
<evidence type="ECO:0000313" key="8">
    <source>
        <dbReference type="EMBL" id="QDV35721.1"/>
    </source>
</evidence>
<dbReference type="Gene3D" id="1.10.287.470">
    <property type="entry name" value="Helix hairpin bin"/>
    <property type="match status" value="1"/>
</dbReference>
<evidence type="ECO:0000256" key="3">
    <source>
        <dbReference type="SAM" id="SignalP"/>
    </source>
</evidence>
<accession>A0A518H4F4</accession>
<dbReference type="Gene3D" id="2.40.30.170">
    <property type="match status" value="1"/>
</dbReference>
<dbReference type="EMBL" id="CP036426">
    <property type="protein sequence ID" value="QDV35721.1"/>
    <property type="molecule type" value="Genomic_DNA"/>
</dbReference>
<feature type="chain" id="PRO_5021714466" evidence="3">
    <location>
        <begin position="27"/>
        <end position="413"/>
    </location>
</feature>
<feature type="domain" description="Multidrug resistance protein MdtA-like barrel-sandwich hybrid" evidence="5">
    <location>
        <begin position="62"/>
        <end position="204"/>
    </location>
</feature>
<proteinExistence type="inferred from homology"/>
<dbReference type="InterPro" id="IPR058626">
    <property type="entry name" value="MdtA-like_b-barrel"/>
</dbReference>
<dbReference type="Pfam" id="PF25989">
    <property type="entry name" value="YknX_C"/>
    <property type="match status" value="1"/>
</dbReference>
<evidence type="ECO:0000259" key="7">
    <source>
        <dbReference type="Pfam" id="PF25989"/>
    </source>
</evidence>
<dbReference type="GO" id="GO:0046677">
    <property type="term" value="P:response to antibiotic"/>
    <property type="evidence" value="ECO:0007669"/>
    <property type="project" value="TreeGrafter"/>
</dbReference>
<keyword evidence="9" id="KW-1185">Reference proteome</keyword>
<dbReference type="Gene3D" id="2.40.50.100">
    <property type="match status" value="1"/>
</dbReference>
<evidence type="ECO:0000259" key="5">
    <source>
        <dbReference type="Pfam" id="PF25917"/>
    </source>
</evidence>
<sequence length="413" mass="45274" precursor="true">MNFRDRIAWAGLALGLLAGVAGCREAAPSPAMPPPSVVVAEPMARDVTEWDYFTGRLQAVQEVEVRARVGGYLDEIHFKDGDLVDEGELLFTIDPRPYEATRDQARARVEQAQAQLELARREQNRSAQLVRRNAETQEEYDIKASQVRQAEADVAAAEAALEAAELDVEFCTIEAPVSGRIGRHLITEGNLVNGEAGQATMLTTIVSLDPIHVYFDANERDYLKYVRQSQEGTRPSSREFATPISVQLADEEGFPHPGTMDFVDNRVDQFTGTMRGRAILPNPEGVLTPGLFAKVRLPGSPRYRATLLPDGAIVRDQSQTFVFLVSDEGEARRRQVEIGRAVAGLRIVRDGVGPEDRVIIEGIQAVRDGVEVRAEPGAIEVDEELWAREMPAEGGYPPNAGAVGFAAGRRYAP</sequence>
<dbReference type="Pfam" id="PF25876">
    <property type="entry name" value="HH_MFP_RND"/>
    <property type="match status" value="1"/>
</dbReference>
<dbReference type="Gene3D" id="2.40.420.20">
    <property type="match status" value="1"/>
</dbReference>
<dbReference type="PANTHER" id="PTHR30158">
    <property type="entry name" value="ACRA/E-RELATED COMPONENT OF DRUG EFFLUX TRANSPORTER"/>
    <property type="match status" value="1"/>
</dbReference>
<dbReference type="OrthoDB" id="9816569at2"/>
<dbReference type="InterPro" id="IPR058625">
    <property type="entry name" value="MdtA-like_BSH"/>
</dbReference>
<dbReference type="GO" id="GO:0005886">
    <property type="term" value="C:plasma membrane"/>
    <property type="evidence" value="ECO:0007669"/>
    <property type="project" value="TreeGrafter"/>
</dbReference>
<dbReference type="InterPro" id="IPR058624">
    <property type="entry name" value="MdtA-like_HH"/>
</dbReference>